<evidence type="ECO:0000256" key="2">
    <source>
        <dbReference type="ARBA" id="ARBA00008661"/>
    </source>
</evidence>
<comment type="subcellular location">
    <subcellularLocation>
        <location evidence="1 11">Golgi apparatus membrane</location>
        <topology evidence="1 11">Single-pass type II membrane protein</topology>
    </subcellularLocation>
</comment>
<dbReference type="FunFam" id="3.90.550.50:FF:000001">
    <property type="entry name" value="Hexosyltransferase"/>
    <property type="match status" value="1"/>
</dbReference>
<keyword evidence="7 11" id="KW-1133">Transmembrane helix</keyword>
<sequence>MKYQRLPPSLNKEILPAAGGQSNLRSPSGKAFVGVSSVYSIRASVRFALFCIIFITLYCLIYSPLGTWSNEPGVEPNLTWVLRQRETFLSILQPTNLTALITPSESRCDPQRLLTIIVCSAVVNSNARQAIRETWATEAPRDSRVFFLVGRPPHSNETQQQDKLEAEANHFDDLIQEDFLDTYNNLTLKSAFLLKWANSSGCAASSRFVLKTDDDMYINVHNLVSLLKARGRPRMLLGALISKATPLRDFKSKWYVPSYIFGEKAYPNYLSGTGYVMSTDIIADLLRMAETTPFFHLEDIYITGLVARRLNIHRLNHDGFKFYKRKNSVCLFRRLITAHKMSPLELRIVFQGVHDRSKLCR</sequence>
<dbReference type="EC" id="2.4.1.-" evidence="11"/>
<dbReference type="PANTHER" id="PTHR11214:SF314">
    <property type="entry name" value="HEXOSYLTRANSFERASE"/>
    <property type="match status" value="1"/>
</dbReference>
<keyword evidence="5 11" id="KW-0812">Transmembrane</keyword>
<keyword evidence="13" id="KW-1185">Reference proteome</keyword>
<dbReference type="Gene3D" id="3.90.550.50">
    <property type="match status" value="1"/>
</dbReference>
<evidence type="ECO:0000256" key="5">
    <source>
        <dbReference type="ARBA" id="ARBA00022692"/>
    </source>
</evidence>
<dbReference type="OMA" id="FRYEHER"/>
<keyword evidence="4" id="KW-0808">Transferase</keyword>
<evidence type="ECO:0000256" key="6">
    <source>
        <dbReference type="ARBA" id="ARBA00022968"/>
    </source>
</evidence>
<dbReference type="Pfam" id="PF01762">
    <property type="entry name" value="Galactosyl_T"/>
    <property type="match status" value="1"/>
</dbReference>
<evidence type="ECO:0000256" key="1">
    <source>
        <dbReference type="ARBA" id="ARBA00004323"/>
    </source>
</evidence>
<evidence type="ECO:0000256" key="3">
    <source>
        <dbReference type="ARBA" id="ARBA00022676"/>
    </source>
</evidence>
<keyword evidence="8 11" id="KW-0333">Golgi apparatus</keyword>
<evidence type="ECO:0000313" key="13">
    <source>
        <dbReference type="Proteomes" id="UP000594260"/>
    </source>
</evidence>
<name>A0A7M7J6G0_VARDE</name>
<evidence type="ECO:0000256" key="10">
    <source>
        <dbReference type="ARBA" id="ARBA00023180"/>
    </source>
</evidence>
<dbReference type="PANTHER" id="PTHR11214">
    <property type="entry name" value="BETA-1,3-N-ACETYLGLUCOSAMINYLTRANSFERASE"/>
    <property type="match status" value="1"/>
</dbReference>
<organism evidence="12 13">
    <name type="scientific">Varroa destructor</name>
    <name type="common">Honeybee mite</name>
    <dbReference type="NCBI Taxonomy" id="109461"/>
    <lineage>
        <taxon>Eukaryota</taxon>
        <taxon>Metazoa</taxon>
        <taxon>Ecdysozoa</taxon>
        <taxon>Arthropoda</taxon>
        <taxon>Chelicerata</taxon>
        <taxon>Arachnida</taxon>
        <taxon>Acari</taxon>
        <taxon>Parasitiformes</taxon>
        <taxon>Mesostigmata</taxon>
        <taxon>Gamasina</taxon>
        <taxon>Dermanyssoidea</taxon>
        <taxon>Varroidae</taxon>
        <taxon>Varroa</taxon>
    </lineage>
</organism>
<dbReference type="GeneID" id="111244238"/>
<keyword evidence="6 11" id="KW-0735">Signal-anchor</keyword>
<dbReference type="InParanoid" id="A0A7M7J6G0"/>
<dbReference type="AlphaFoldDB" id="A0A7M7J6G0"/>
<dbReference type="InterPro" id="IPR002659">
    <property type="entry name" value="Glyco_trans_31"/>
</dbReference>
<dbReference type="OrthoDB" id="6411373at2759"/>
<evidence type="ECO:0000256" key="11">
    <source>
        <dbReference type="RuleBase" id="RU363063"/>
    </source>
</evidence>
<reference evidence="12" key="1">
    <citation type="submission" date="2021-01" db="UniProtKB">
        <authorList>
            <consortium name="EnsemblMetazoa"/>
        </authorList>
    </citation>
    <scope>IDENTIFICATION</scope>
</reference>
<dbReference type="FunCoup" id="A0A7M7J6G0">
    <property type="interactions" value="28"/>
</dbReference>
<dbReference type="GO" id="GO:0016758">
    <property type="term" value="F:hexosyltransferase activity"/>
    <property type="evidence" value="ECO:0007669"/>
    <property type="project" value="InterPro"/>
</dbReference>
<evidence type="ECO:0000256" key="9">
    <source>
        <dbReference type="ARBA" id="ARBA00023136"/>
    </source>
</evidence>
<dbReference type="Proteomes" id="UP000594260">
    <property type="component" value="Unplaced"/>
</dbReference>
<dbReference type="KEGG" id="vde:111244238"/>
<dbReference type="RefSeq" id="XP_022646827.1">
    <property type="nucleotide sequence ID" value="XM_022791092.1"/>
</dbReference>
<proteinExistence type="inferred from homology"/>
<evidence type="ECO:0000256" key="7">
    <source>
        <dbReference type="ARBA" id="ARBA00022989"/>
    </source>
</evidence>
<protein>
    <recommendedName>
        <fullName evidence="11">Hexosyltransferase</fullName>
        <ecNumber evidence="11">2.4.1.-</ecNumber>
    </recommendedName>
</protein>
<feature type="transmembrane region" description="Helical" evidence="11">
    <location>
        <begin position="47"/>
        <end position="65"/>
    </location>
</feature>
<keyword evidence="9 11" id="KW-0472">Membrane</keyword>
<keyword evidence="3 11" id="KW-0328">Glycosyltransferase</keyword>
<evidence type="ECO:0000256" key="8">
    <source>
        <dbReference type="ARBA" id="ARBA00023034"/>
    </source>
</evidence>
<dbReference type="GO" id="GO:0000139">
    <property type="term" value="C:Golgi membrane"/>
    <property type="evidence" value="ECO:0007669"/>
    <property type="project" value="UniProtKB-SubCell"/>
</dbReference>
<dbReference type="GO" id="GO:0006493">
    <property type="term" value="P:protein O-linked glycosylation"/>
    <property type="evidence" value="ECO:0007669"/>
    <property type="project" value="TreeGrafter"/>
</dbReference>
<evidence type="ECO:0000256" key="4">
    <source>
        <dbReference type="ARBA" id="ARBA00022679"/>
    </source>
</evidence>
<keyword evidence="10" id="KW-0325">Glycoprotein</keyword>
<dbReference type="EnsemblMetazoa" id="XM_022791092">
    <property type="protein sequence ID" value="XP_022646827"/>
    <property type="gene ID" value="LOC111244238"/>
</dbReference>
<comment type="similarity">
    <text evidence="2 11">Belongs to the glycosyltransferase 31 family.</text>
</comment>
<evidence type="ECO:0000313" key="12">
    <source>
        <dbReference type="EnsemblMetazoa" id="XP_022646827"/>
    </source>
</evidence>
<accession>A0A7M7J6G0</accession>